<protein>
    <recommendedName>
        <fullName evidence="3">Bud22 domain-containing protein</fullName>
    </recommendedName>
</protein>
<dbReference type="PANTHER" id="PTHR23325:SF1">
    <property type="entry name" value="SERUM RESPONSE FACTOR-BINDING PROTEIN 1"/>
    <property type="match status" value="1"/>
</dbReference>
<feature type="compositionally biased region" description="Acidic residues" evidence="2">
    <location>
        <begin position="371"/>
        <end position="387"/>
    </location>
</feature>
<organism evidence="5 6">
    <name type="scientific">Volvox reticuliferus</name>
    <dbReference type="NCBI Taxonomy" id="1737510"/>
    <lineage>
        <taxon>Eukaryota</taxon>
        <taxon>Viridiplantae</taxon>
        <taxon>Chlorophyta</taxon>
        <taxon>core chlorophytes</taxon>
        <taxon>Chlorophyceae</taxon>
        <taxon>CS clade</taxon>
        <taxon>Chlamydomonadales</taxon>
        <taxon>Volvocaceae</taxon>
        <taxon>Volvox</taxon>
    </lineage>
</organism>
<dbReference type="AlphaFoldDB" id="A0A8J4GDI3"/>
<evidence type="ECO:0000313" key="6">
    <source>
        <dbReference type="Proteomes" id="UP000722791"/>
    </source>
</evidence>
<dbReference type="Pfam" id="PF09073">
    <property type="entry name" value="BUD22"/>
    <property type="match status" value="2"/>
</dbReference>
<evidence type="ECO:0000256" key="2">
    <source>
        <dbReference type="SAM" id="MobiDB-lite"/>
    </source>
</evidence>
<feature type="domain" description="Bud22" evidence="3">
    <location>
        <begin position="47"/>
        <end position="681"/>
    </location>
</feature>
<proteinExistence type="predicted"/>
<feature type="compositionally biased region" description="Gly residues" evidence="2">
    <location>
        <begin position="752"/>
        <end position="781"/>
    </location>
</feature>
<evidence type="ECO:0000259" key="3">
    <source>
        <dbReference type="Pfam" id="PF09073"/>
    </source>
</evidence>
<feature type="compositionally biased region" description="Acidic residues" evidence="2">
    <location>
        <begin position="289"/>
        <end position="300"/>
    </location>
</feature>
<reference evidence="5" key="1">
    <citation type="journal article" date="2021" name="Proc. Natl. Acad. Sci. U.S.A.">
        <title>Three genomes in the algal genus Volvox reveal the fate of a haploid sex-determining region after a transition to homothallism.</title>
        <authorList>
            <person name="Yamamoto K."/>
            <person name="Hamaji T."/>
            <person name="Kawai-Toyooka H."/>
            <person name="Matsuzaki R."/>
            <person name="Takahashi F."/>
            <person name="Nishimura Y."/>
            <person name="Kawachi M."/>
            <person name="Noguchi H."/>
            <person name="Minakuchi Y."/>
            <person name="Umen J.G."/>
            <person name="Toyoda A."/>
            <person name="Nozaki H."/>
        </authorList>
    </citation>
    <scope>NUCLEOTIDE SEQUENCE</scope>
    <source>
        <strain evidence="5">NIES-3785</strain>
        <strain evidence="4">NIES-3786</strain>
    </source>
</reference>
<feature type="compositionally biased region" description="Low complexity" evidence="2">
    <location>
        <begin position="14"/>
        <end position="23"/>
    </location>
</feature>
<gene>
    <name evidence="4" type="ORF">Vretifemale_9877</name>
    <name evidence="5" type="ORF">Vretimale_9410</name>
</gene>
<comment type="caution">
    <text evidence="5">The sequence shown here is derived from an EMBL/GenBank/DDBJ whole genome shotgun (WGS) entry which is preliminary data.</text>
</comment>
<feature type="compositionally biased region" description="Basic and acidic residues" evidence="2">
    <location>
        <begin position="559"/>
        <end position="572"/>
    </location>
</feature>
<evidence type="ECO:0000256" key="1">
    <source>
        <dbReference type="ARBA" id="ARBA00023054"/>
    </source>
</evidence>
<feature type="compositionally biased region" description="Basic and acidic residues" evidence="2">
    <location>
        <begin position="602"/>
        <end position="628"/>
    </location>
</feature>
<feature type="region of interest" description="Disordered" evidence="2">
    <location>
        <begin position="173"/>
        <end position="220"/>
    </location>
</feature>
<dbReference type="OrthoDB" id="553015at2759"/>
<dbReference type="Proteomes" id="UP000722791">
    <property type="component" value="Unassembled WGS sequence"/>
</dbReference>
<accession>A0A8J4GDI3</accession>
<feature type="compositionally biased region" description="Low complexity" evidence="2">
    <location>
        <begin position="538"/>
        <end position="549"/>
    </location>
</feature>
<keyword evidence="7" id="KW-1185">Reference proteome</keyword>
<feature type="compositionally biased region" description="Gly residues" evidence="2">
    <location>
        <begin position="416"/>
        <end position="429"/>
    </location>
</feature>
<evidence type="ECO:0000313" key="7">
    <source>
        <dbReference type="Proteomes" id="UP000747110"/>
    </source>
</evidence>
<feature type="compositionally biased region" description="Gly residues" evidence="2">
    <location>
        <begin position="460"/>
        <end position="477"/>
    </location>
</feature>
<evidence type="ECO:0000313" key="4">
    <source>
        <dbReference type="EMBL" id="GIL80825.1"/>
    </source>
</evidence>
<dbReference type="EMBL" id="BNCQ01000017">
    <property type="protein sequence ID" value="GIM04967.1"/>
    <property type="molecule type" value="Genomic_DNA"/>
</dbReference>
<dbReference type="InterPro" id="IPR015158">
    <property type="entry name" value="Bud22_dom"/>
</dbReference>
<feature type="compositionally biased region" description="Gly residues" evidence="2">
    <location>
        <begin position="390"/>
        <end position="402"/>
    </location>
</feature>
<feature type="region of interest" description="Disordered" evidence="2">
    <location>
        <begin position="250"/>
        <end position="800"/>
    </location>
</feature>
<feature type="compositionally biased region" description="Polar residues" evidence="2">
    <location>
        <begin position="639"/>
        <end position="653"/>
    </location>
</feature>
<feature type="compositionally biased region" description="Low complexity" evidence="2">
    <location>
        <begin position="184"/>
        <end position="193"/>
    </location>
</feature>
<dbReference type="Proteomes" id="UP000747110">
    <property type="component" value="Unassembled WGS sequence"/>
</dbReference>
<feature type="compositionally biased region" description="Low complexity" evidence="2">
    <location>
        <begin position="503"/>
        <end position="515"/>
    </location>
</feature>
<dbReference type="PANTHER" id="PTHR23325">
    <property type="entry name" value="SERUM RESPONSE FACTOR-BINDING"/>
    <property type="match status" value="1"/>
</dbReference>
<dbReference type="EMBL" id="BNCP01000020">
    <property type="protein sequence ID" value="GIL80825.1"/>
    <property type="molecule type" value="Genomic_DNA"/>
</dbReference>
<feature type="region of interest" description="Disordered" evidence="2">
    <location>
        <begin position="1"/>
        <end position="41"/>
    </location>
</feature>
<feature type="compositionally biased region" description="Acidic residues" evidence="2">
    <location>
        <begin position="269"/>
        <end position="281"/>
    </location>
</feature>
<keyword evidence="1" id="KW-0175">Coiled coil</keyword>
<name>A0A8J4GDI3_9CHLO</name>
<sequence>MKVPNGRRPGRVGGRQVNGTGLSRRGRGRSGKPVLKDKGPEAQRKWLHHCLRTLHKALKNARIFEQRKLKRRLVLLQQHGKDTIPVPERDQQGAGAETTPDANMLGVTSAEMMNRAASPALALRCAVHDGEKLQAQLEISKTLDLNDLAVQLARKSGFPDNLVEAAAHRVPPAARVSHLKEPQQRPQQPGPGRDPCEPGQCHRNGNGSGSDGGSGNGGSDPLVTVLASRLLRASCVRKAVEDARRDFEAKFGTAPVSEPGSEQQGSEDAVGDEGEDNDEDAGTWRGDEELGNSEDTEMPDADQREREEEGEDGGMALRPHKRQRGLIGAASGGMGSPAAMRIDSRPEDLQEEEEEEEVRKPPDGDGAGGYESEDSGVIEEADVDDFLADGAGGDPPVGGDGSPGSEDDDRYSNDGGESGDGSGSDGGGSISFDSEDFDLPARQKSGDAASKGPTAAKWSGGHGGDGDGGGSSGGGSSGRAATAKATSGVKLPLDAATLKATKARPSSAVAPSSRAPKADGGTAKASSPPAESKRRAGPRSSQARAAAAPEIRKGKKLKRDGGRQGDPLLDRKGKNRLGQNARRRLYEKLYGAEARHVQQHQQQERRSAKAERGQRHGMQDRTATDRGTSRSGGGGKQAITASAATSGEHQQLHPSWVAKQRQKQLLMQQAATAAPKKIKFNDDDEGNGGGDVHHGMGTASTRPKGAEKGSSPDAGNRNPGVSSCGVRRGGEGMRNGHARGRGRDEQPAQRGRGAGGGAGGRGPGGKGDGGGGGGSGGGGGDTRSLHPSWEARQRQKEQLLVAAPAGKKIVFED</sequence>
<feature type="domain" description="Bud22" evidence="3">
    <location>
        <begin position="730"/>
        <end position="811"/>
    </location>
</feature>
<evidence type="ECO:0000313" key="5">
    <source>
        <dbReference type="EMBL" id="GIM04967.1"/>
    </source>
</evidence>
<feature type="compositionally biased region" description="Gly residues" evidence="2">
    <location>
        <begin position="206"/>
        <end position="218"/>
    </location>
</feature>
<dbReference type="InterPro" id="IPR037393">
    <property type="entry name" value="Bud22/SRFB1"/>
</dbReference>